<dbReference type="AlphaFoldDB" id="A0A160TD93"/>
<gene>
    <name evidence="11" type="ORF">MGWOODY_Tha2979</name>
</gene>
<dbReference type="GO" id="GO:0015297">
    <property type="term" value="F:antiporter activity"/>
    <property type="evidence" value="ECO:0007669"/>
    <property type="project" value="UniProtKB-KW"/>
</dbReference>
<feature type="transmembrane region" description="Helical" evidence="9">
    <location>
        <begin position="308"/>
        <end position="331"/>
    </location>
</feature>
<keyword evidence="2" id="KW-0813">Transport</keyword>
<evidence type="ECO:0000256" key="6">
    <source>
        <dbReference type="ARBA" id="ARBA00022989"/>
    </source>
</evidence>
<accession>A0A160TD93</accession>
<protein>
    <submittedName>
        <fullName evidence="11">Na+/H+ antiporter</fullName>
    </submittedName>
</protein>
<evidence type="ECO:0000256" key="5">
    <source>
        <dbReference type="ARBA" id="ARBA00022692"/>
    </source>
</evidence>
<name>A0A160TD93_9ZZZZ</name>
<evidence type="ECO:0000256" key="2">
    <source>
        <dbReference type="ARBA" id="ARBA00022448"/>
    </source>
</evidence>
<reference evidence="11" key="1">
    <citation type="submission" date="2015-10" db="EMBL/GenBank/DDBJ databases">
        <authorList>
            <person name="Gilbert D.G."/>
        </authorList>
    </citation>
    <scope>NUCLEOTIDE SEQUENCE</scope>
</reference>
<dbReference type="GO" id="GO:0005886">
    <property type="term" value="C:plasma membrane"/>
    <property type="evidence" value="ECO:0007669"/>
    <property type="project" value="UniProtKB-SubCell"/>
</dbReference>
<feature type="transmembrane region" description="Helical" evidence="9">
    <location>
        <begin position="93"/>
        <end position="126"/>
    </location>
</feature>
<dbReference type="Pfam" id="PF00999">
    <property type="entry name" value="Na_H_Exchanger"/>
    <property type="match status" value="1"/>
</dbReference>
<dbReference type="EMBL" id="CZQC01000058">
    <property type="protein sequence ID" value="CUS41931.1"/>
    <property type="molecule type" value="Genomic_DNA"/>
</dbReference>
<dbReference type="PANTHER" id="PTHR32507">
    <property type="entry name" value="NA(+)/H(+) ANTIPORTER 1"/>
    <property type="match status" value="1"/>
</dbReference>
<feature type="transmembrane region" description="Helical" evidence="9">
    <location>
        <begin position="232"/>
        <end position="260"/>
    </location>
</feature>
<keyword evidence="4" id="KW-1003">Cell membrane</keyword>
<comment type="subcellular location">
    <subcellularLocation>
        <location evidence="1">Cell membrane</location>
        <topology evidence="1">Multi-pass membrane protein</topology>
    </subcellularLocation>
</comment>
<evidence type="ECO:0000256" key="7">
    <source>
        <dbReference type="ARBA" id="ARBA00023065"/>
    </source>
</evidence>
<dbReference type="InterPro" id="IPR006153">
    <property type="entry name" value="Cation/H_exchanger_TM"/>
</dbReference>
<feature type="transmembrane region" description="Helical" evidence="9">
    <location>
        <begin position="338"/>
        <end position="357"/>
    </location>
</feature>
<proteinExistence type="predicted"/>
<feature type="transmembrane region" description="Helical" evidence="9">
    <location>
        <begin position="369"/>
        <end position="389"/>
    </location>
</feature>
<feature type="domain" description="Cation/H+ exchanger transmembrane" evidence="10">
    <location>
        <begin position="13"/>
        <end position="393"/>
    </location>
</feature>
<evidence type="ECO:0000256" key="1">
    <source>
        <dbReference type="ARBA" id="ARBA00004651"/>
    </source>
</evidence>
<evidence type="ECO:0000256" key="9">
    <source>
        <dbReference type="SAM" id="Phobius"/>
    </source>
</evidence>
<keyword evidence="8 9" id="KW-0472">Membrane</keyword>
<keyword evidence="5 9" id="KW-0812">Transmembrane</keyword>
<organism evidence="11">
    <name type="scientific">hydrothermal vent metagenome</name>
    <dbReference type="NCBI Taxonomy" id="652676"/>
    <lineage>
        <taxon>unclassified sequences</taxon>
        <taxon>metagenomes</taxon>
        <taxon>ecological metagenomes</taxon>
    </lineage>
</organism>
<keyword evidence="7" id="KW-0406">Ion transport</keyword>
<evidence type="ECO:0000256" key="4">
    <source>
        <dbReference type="ARBA" id="ARBA00022475"/>
    </source>
</evidence>
<evidence type="ECO:0000313" key="11">
    <source>
        <dbReference type="EMBL" id="CUS41931.1"/>
    </source>
</evidence>
<dbReference type="GO" id="GO:1902600">
    <property type="term" value="P:proton transmembrane transport"/>
    <property type="evidence" value="ECO:0007669"/>
    <property type="project" value="InterPro"/>
</dbReference>
<feature type="transmembrane region" description="Helical" evidence="9">
    <location>
        <begin position="6"/>
        <end position="21"/>
    </location>
</feature>
<feature type="transmembrane region" description="Helical" evidence="9">
    <location>
        <begin position="281"/>
        <end position="302"/>
    </location>
</feature>
<sequence>MLEEPLALIIAVAVFVFGLVSRRIEQVALTAPMLFTGLGVLISPLLLNLSEHDVSAQGLKTIAEFTLILILFTDASQIERKHLVQFEILPIRLLAIGLPLTIIAGTWVAHTLLGISWLSAALLAVILTPTDAALAQSIFDHKEIDESLRHSVSVESGLNDGLALPVLLLVLALISAGSMIEFDHWQWLGFFLQQVLLGTVVGIAVGRLGGYLVQTASESSLMSPVYQRLSSLSLAVLAYTVSEAIGGNGFISAFMAGLFLQSHRTIVIQRLKEFGAAEGQLLSLLMFFLFGLIYIPEALPLIDGYTVIYALLSLTIIRMIPVFISLIGSGLTLKKQSFLAWFGPRGIASILYLLLAVDELGFADKIDHYPQLFATTVVTIFMSIFLHGLSTRLWSRLFKT</sequence>
<evidence type="ECO:0000256" key="3">
    <source>
        <dbReference type="ARBA" id="ARBA00022449"/>
    </source>
</evidence>
<dbReference type="InterPro" id="IPR038770">
    <property type="entry name" value="Na+/solute_symporter_sf"/>
</dbReference>
<evidence type="ECO:0000259" key="10">
    <source>
        <dbReference type="Pfam" id="PF00999"/>
    </source>
</evidence>
<keyword evidence="3" id="KW-0050">Antiport</keyword>
<dbReference type="Gene3D" id="1.20.1530.20">
    <property type="match status" value="1"/>
</dbReference>
<keyword evidence="6 9" id="KW-1133">Transmembrane helix</keyword>
<feature type="transmembrane region" description="Helical" evidence="9">
    <location>
        <begin position="162"/>
        <end position="180"/>
    </location>
</feature>
<feature type="transmembrane region" description="Helical" evidence="9">
    <location>
        <begin position="28"/>
        <end position="48"/>
    </location>
</feature>
<feature type="transmembrane region" description="Helical" evidence="9">
    <location>
        <begin position="187"/>
        <end position="212"/>
    </location>
</feature>
<dbReference type="PANTHER" id="PTHR32507:SF8">
    <property type="entry name" value="CNH1P"/>
    <property type="match status" value="1"/>
</dbReference>
<evidence type="ECO:0000256" key="8">
    <source>
        <dbReference type="ARBA" id="ARBA00023136"/>
    </source>
</evidence>